<feature type="transmembrane region" description="Helical" evidence="7">
    <location>
        <begin position="447"/>
        <end position="468"/>
    </location>
</feature>
<feature type="transmembrane region" description="Helical" evidence="7">
    <location>
        <begin position="739"/>
        <end position="763"/>
    </location>
</feature>
<keyword evidence="8" id="KW-1185">Reference proteome</keyword>
<feature type="transmembrane region" description="Helical" evidence="7">
    <location>
        <begin position="489"/>
        <end position="517"/>
    </location>
</feature>
<dbReference type="Pfam" id="PF04515">
    <property type="entry name" value="Choline_transpo"/>
    <property type="match status" value="1"/>
</dbReference>
<feature type="transmembrane region" description="Helical" evidence="7">
    <location>
        <begin position="366"/>
        <end position="386"/>
    </location>
</feature>
<keyword evidence="3 7" id="KW-0812">Transmembrane</keyword>
<comment type="subcellular location">
    <subcellularLocation>
        <location evidence="7">Cell membrane</location>
        <topology evidence="7">Multi-pass membrane protein</topology>
    </subcellularLocation>
    <subcellularLocation>
        <location evidence="1">Membrane</location>
        <topology evidence="1">Multi-pass membrane protein</topology>
    </subcellularLocation>
</comment>
<evidence type="ECO:0000256" key="5">
    <source>
        <dbReference type="ARBA" id="ARBA00023136"/>
    </source>
</evidence>
<keyword evidence="6" id="KW-0325">Glycoprotein</keyword>
<comment type="similarity">
    <text evidence="2 7">Belongs to the CTL (choline transporter-like) family.</text>
</comment>
<evidence type="ECO:0000256" key="3">
    <source>
        <dbReference type="ARBA" id="ARBA00022692"/>
    </source>
</evidence>
<proteinExistence type="inferred from homology"/>
<dbReference type="PANTHER" id="PTHR12385">
    <property type="entry name" value="CHOLINE TRANSPORTER-LIKE (SLC FAMILY 44)"/>
    <property type="match status" value="1"/>
</dbReference>
<evidence type="ECO:0000256" key="6">
    <source>
        <dbReference type="ARBA" id="ARBA00023180"/>
    </source>
</evidence>
<sequence length="789" mass="87581">RVAGSLQRLVQADLLGEAEISELELALRSRAGVEQVLRLRETGLAHLEVAMRDIVAMQKRDRQGDAAHNMRRLALVESRIGPALNSVEQLAAAHALHHYQQAALAGHDVFEYIANLHNMRTGAGSIVQIYFACLGADKDEEKVGLVGKSRTDVICCLLFAFCVAILLLFAVIAYARGDPKRIIYPTDSEGKICGKDLPDRTKLAYFDFTVCARMGIAVLQLGCPTPQVCVSECPSAWWSWLTAQTHETAIGRVSAEQRRPMVCLRGRNGLHPEYVGRSIKSLVDDGLCAPFTMPTIDLMGRCMPKLLEDIGGKIVDSLGSVPSNITAGNNQTVGTGELRSGTAVMSKFVKVYGFLQSVFQDVVKTWPYILTGFILAVLLSLLWVLLLRFVARIMVITAIVGFVFVFVFLVIFTFYKYAVLKKETKDIEEKFKLTSDIGYYSQLSTTWLIIGIVSAAILVIVIVLLIWLRERISIAIAIISETSKCIAHMMTTLLFPIVPFLLQLLVLVFCVVTSLYIGSMGKPEMRSAVNQTAIDSLNTSGMSEAEAKAKIDSVLNQLTPCNPNAAGTEGSICRFIKYGDDGFSVYMQMYTVFMFLWLFNFVDGLCQMTLAGAFASYYFAFNKPKDIPTFPLLASFWRCIRYHMGSIAFGSLIIAIVQAIRIILEYIDAKLSGSQNPIGKFFIKCLKCCFWCLEKFVKFISKNAYIMVAIYGRNFCLSAKDAFFLILRNIVRVAVVDKITEFVLFISKMVIIGLIGSLAFFFFDGTLGQKSEVIGKVTPKGMDYYFVPV</sequence>
<dbReference type="AlphaFoldDB" id="A0A1I8IRD5"/>
<dbReference type="InterPro" id="IPR007603">
    <property type="entry name" value="Choline_transptr-like"/>
</dbReference>
<dbReference type="Proteomes" id="UP000095280">
    <property type="component" value="Unplaced"/>
</dbReference>
<protein>
    <recommendedName>
        <fullName evidence="7">Choline transporter-like protein</fullName>
    </recommendedName>
</protein>
<evidence type="ECO:0000256" key="1">
    <source>
        <dbReference type="ARBA" id="ARBA00004141"/>
    </source>
</evidence>
<reference evidence="9" key="1">
    <citation type="submission" date="2016-11" db="UniProtKB">
        <authorList>
            <consortium name="WormBaseParasite"/>
        </authorList>
    </citation>
    <scope>IDENTIFICATION</scope>
</reference>
<feature type="transmembrane region" description="Helical" evidence="7">
    <location>
        <begin position="704"/>
        <end position="727"/>
    </location>
</feature>
<dbReference type="GO" id="GO:0022857">
    <property type="term" value="F:transmembrane transporter activity"/>
    <property type="evidence" value="ECO:0007669"/>
    <property type="project" value="UniProtKB-UniRule"/>
</dbReference>
<evidence type="ECO:0000256" key="7">
    <source>
        <dbReference type="RuleBase" id="RU368066"/>
    </source>
</evidence>
<evidence type="ECO:0000313" key="9">
    <source>
        <dbReference type="WBParaSite" id="maker-uti_cns_0015473-snap-gene-0.3-mRNA-1"/>
    </source>
</evidence>
<evidence type="ECO:0000256" key="4">
    <source>
        <dbReference type="ARBA" id="ARBA00022989"/>
    </source>
</evidence>
<organism evidence="8 9">
    <name type="scientific">Macrostomum lignano</name>
    <dbReference type="NCBI Taxonomy" id="282301"/>
    <lineage>
        <taxon>Eukaryota</taxon>
        <taxon>Metazoa</taxon>
        <taxon>Spiralia</taxon>
        <taxon>Lophotrochozoa</taxon>
        <taxon>Platyhelminthes</taxon>
        <taxon>Rhabditophora</taxon>
        <taxon>Macrostomorpha</taxon>
        <taxon>Macrostomida</taxon>
        <taxon>Macrostomidae</taxon>
        <taxon>Macrostomum</taxon>
    </lineage>
</organism>
<accession>A0A1I8IRD5</accession>
<feature type="transmembrane region" description="Helical" evidence="7">
    <location>
        <begin position="594"/>
        <end position="621"/>
    </location>
</feature>
<feature type="transmembrane region" description="Helical" evidence="7">
    <location>
        <begin position="393"/>
        <end position="415"/>
    </location>
</feature>
<feature type="transmembrane region" description="Helical" evidence="7">
    <location>
        <begin position="642"/>
        <end position="664"/>
    </location>
</feature>
<comment type="function">
    <text evidence="7">Choline transporter.</text>
</comment>
<dbReference type="PANTHER" id="PTHR12385:SF14">
    <property type="entry name" value="CHOLINE TRANSPORTER-LIKE 2"/>
    <property type="match status" value="1"/>
</dbReference>
<dbReference type="GO" id="GO:0005886">
    <property type="term" value="C:plasma membrane"/>
    <property type="evidence" value="ECO:0007669"/>
    <property type="project" value="UniProtKB-SubCell"/>
</dbReference>
<dbReference type="WBParaSite" id="maker-uti_cns_0015473-snap-gene-0.3-mRNA-1">
    <property type="protein sequence ID" value="maker-uti_cns_0015473-snap-gene-0.3-mRNA-1"/>
    <property type="gene ID" value="maker-uti_cns_0015473-snap-gene-0.3"/>
</dbReference>
<keyword evidence="5 7" id="KW-0472">Membrane</keyword>
<evidence type="ECO:0000256" key="2">
    <source>
        <dbReference type="ARBA" id="ARBA00007168"/>
    </source>
</evidence>
<feature type="transmembrane region" description="Helical" evidence="7">
    <location>
        <begin position="153"/>
        <end position="175"/>
    </location>
</feature>
<keyword evidence="4 7" id="KW-1133">Transmembrane helix</keyword>
<name>A0A1I8IRD5_9PLAT</name>
<evidence type="ECO:0000313" key="8">
    <source>
        <dbReference type="Proteomes" id="UP000095280"/>
    </source>
</evidence>